<sequence>MLHSQRSFMLATIMALCLTACAPLELSSPSSSNRASTISLRATAPQPMLKRKLTPFEQTLMRKPGDLHGSQFTENKLQARLATMKRTQSADATFRQLLQWLHEDYRRLVMETANFSTDINPTTQQPANTIILEKPTHFAILLDASGSMAEKVNASTKMQSAKKAISTFVSNLPPAATISLRVYGHKGTSQATDKALSCRSTEAIVPASTYNATRFSQALDAIKPSGWTPIAASLAAVEKDVPPQAEEVHLYLISDGEETCGGNPVQLMSQLRQSTMRPHVHVIGFRIDDAGQKALKQMAEAGMGTFTYVDSGEELDRFLRAEHQRLMREWLHWGQKNGSEALRMRQQKMSELDRLLMRWKSTADREMNRMKLALRYLEQTGYPPTQREKLKQLIQERSDQFDAYLTETRRSLQAAIQKSGWEAWSDIWDEGAHQMRKAMEN</sequence>
<keyword evidence="1" id="KW-0732">Signal</keyword>
<dbReference type="RefSeq" id="WP_123827436.1">
    <property type="nucleotide sequence ID" value="NZ_FXTU01000003.1"/>
</dbReference>
<reference evidence="3" key="1">
    <citation type="submission" date="2017-05" db="EMBL/GenBank/DDBJ databases">
        <authorList>
            <person name="Varghese N."/>
            <person name="Submissions S."/>
        </authorList>
    </citation>
    <scope>NUCLEOTIDE SEQUENCE</scope>
    <source>
        <strain evidence="3">DSM 45262</strain>
    </source>
</reference>
<evidence type="ECO:0000256" key="1">
    <source>
        <dbReference type="SAM" id="SignalP"/>
    </source>
</evidence>
<feature type="chain" id="PRO_5041433671" evidence="1">
    <location>
        <begin position="23"/>
        <end position="441"/>
    </location>
</feature>
<comment type="caution">
    <text evidence="3">The sequence shown here is derived from an EMBL/GenBank/DDBJ whole genome shotgun (WGS) entry which is preliminary data.</text>
</comment>
<dbReference type="EMBL" id="FXTU01000003">
    <property type="protein sequence ID" value="SMP19006.1"/>
    <property type="molecule type" value="Genomic_DNA"/>
</dbReference>
<gene>
    <name evidence="3" type="ORF">SAMN06265361_103239</name>
</gene>
<dbReference type="AlphaFoldDB" id="A0AA45WNP6"/>
<dbReference type="SMART" id="SM00327">
    <property type="entry name" value="VWA"/>
    <property type="match status" value="1"/>
</dbReference>
<dbReference type="Gene3D" id="3.40.50.410">
    <property type="entry name" value="von Willebrand factor, type A domain"/>
    <property type="match status" value="1"/>
</dbReference>
<feature type="signal peptide" evidence="1">
    <location>
        <begin position="1"/>
        <end position="22"/>
    </location>
</feature>
<dbReference type="SUPFAM" id="SSF53300">
    <property type="entry name" value="vWA-like"/>
    <property type="match status" value="1"/>
</dbReference>
<dbReference type="Proteomes" id="UP001157946">
    <property type="component" value="Unassembled WGS sequence"/>
</dbReference>
<dbReference type="InterPro" id="IPR002035">
    <property type="entry name" value="VWF_A"/>
</dbReference>
<protein>
    <submittedName>
        <fullName evidence="3">D-amino-acid dehydrogenase/Ca-activated chloride channel family protein</fullName>
    </submittedName>
</protein>
<name>A0AA45WNP6_9BACL</name>
<evidence type="ECO:0000313" key="4">
    <source>
        <dbReference type="Proteomes" id="UP001157946"/>
    </source>
</evidence>
<organism evidence="3 4">
    <name type="scientific">Laceyella tengchongensis</name>
    <dbReference type="NCBI Taxonomy" id="574699"/>
    <lineage>
        <taxon>Bacteria</taxon>
        <taxon>Bacillati</taxon>
        <taxon>Bacillota</taxon>
        <taxon>Bacilli</taxon>
        <taxon>Bacillales</taxon>
        <taxon>Thermoactinomycetaceae</taxon>
        <taxon>Laceyella</taxon>
    </lineage>
</organism>
<feature type="domain" description="VWFA" evidence="2">
    <location>
        <begin position="137"/>
        <end position="326"/>
    </location>
</feature>
<dbReference type="Pfam" id="PF13768">
    <property type="entry name" value="VWA_3"/>
    <property type="match status" value="1"/>
</dbReference>
<dbReference type="InterPro" id="IPR036465">
    <property type="entry name" value="vWFA_dom_sf"/>
</dbReference>
<accession>A0AA45WNP6</accession>
<dbReference type="PROSITE" id="PS50234">
    <property type="entry name" value="VWFA"/>
    <property type="match status" value="1"/>
</dbReference>
<keyword evidence="4" id="KW-1185">Reference proteome</keyword>
<evidence type="ECO:0000259" key="2">
    <source>
        <dbReference type="PROSITE" id="PS50234"/>
    </source>
</evidence>
<evidence type="ECO:0000313" key="3">
    <source>
        <dbReference type="EMBL" id="SMP19006.1"/>
    </source>
</evidence>
<proteinExistence type="predicted"/>